<feature type="region of interest" description="Disordered" evidence="1">
    <location>
        <begin position="775"/>
        <end position="806"/>
    </location>
</feature>
<accession>A0A7U2I4E0</accession>
<evidence type="ECO:0000256" key="1">
    <source>
        <dbReference type="SAM" id="MobiDB-lite"/>
    </source>
</evidence>
<feature type="region of interest" description="Disordered" evidence="1">
    <location>
        <begin position="81"/>
        <end position="106"/>
    </location>
</feature>
<feature type="compositionally biased region" description="Low complexity" evidence="1">
    <location>
        <begin position="843"/>
        <end position="866"/>
    </location>
</feature>
<feature type="compositionally biased region" description="Polar residues" evidence="1">
    <location>
        <begin position="697"/>
        <end position="713"/>
    </location>
</feature>
<feature type="compositionally biased region" description="Basic and acidic residues" evidence="1">
    <location>
        <begin position="257"/>
        <end position="286"/>
    </location>
</feature>
<dbReference type="VEuPathDB" id="FungiDB:JI435_157110"/>
<evidence type="ECO:0000313" key="2">
    <source>
        <dbReference type="EMBL" id="QRD01249.1"/>
    </source>
</evidence>
<feature type="compositionally biased region" description="Polar residues" evidence="1">
    <location>
        <begin position="289"/>
        <end position="304"/>
    </location>
</feature>
<feature type="compositionally biased region" description="Polar residues" evidence="1">
    <location>
        <begin position="367"/>
        <end position="386"/>
    </location>
</feature>
<organism evidence="2 3">
    <name type="scientific">Phaeosphaeria nodorum (strain SN15 / ATCC MYA-4574 / FGSC 10173)</name>
    <name type="common">Glume blotch fungus</name>
    <name type="synonym">Parastagonospora nodorum</name>
    <dbReference type="NCBI Taxonomy" id="321614"/>
    <lineage>
        <taxon>Eukaryota</taxon>
        <taxon>Fungi</taxon>
        <taxon>Dikarya</taxon>
        <taxon>Ascomycota</taxon>
        <taxon>Pezizomycotina</taxon>
        <taxon>Dothideomycetes</taxon>
        <taxon>Pleosporomycetidae</taxon>
        <taxon>Pleosporales</taxon>
        <taxon>Pleosporineae</taxon>
        <taxon>Phaeosphaeriaceae</taxon>
        <taxon>Parastagonospora</taxon>
    </lineage>
</organism>
<feature type="compositionally biased region" description="Polar residues" evidence="1">
    <location>
        <begin position="1099"/>
        <end position="1121"/>
    </location>
</feature>
<feature type="region of interest" description="Disordered" evidence="1">
    <location>
        <begin position="631"/>
        <end position="725"/>
    </location>
</feature>
<gene>
    <name evidence="2" type="ORF">JI435_157110</name>
</gene>
<feature type="region of interest" description="Disordered" evidence="1">
    <location>
        <begin position="367"/>
        <end position="394"/>
    </location>
</feature>
<protein>
    <recommendedName>
        <fullName evidence="4">C2H2-type domain-containing protein</fullName>
    </recommendedName>
</protein>
<feature type="compositionally biased region" description="Polar residues" evidence="1">
    <location>
        <begin position="678"/>
        <end position="689"/>
    </location>
</feature>
<feature type="compositionally biased region" description="Polar residues" evidence="1">
    <location>
        <begin position="640"/>
        <end position="656"/>
    </location>
</feature>
<reference evidence="3" key="1">
    <citation type="journal article" date="2021" name="BMC Genomics">
        <title>Chromosome-level genome assembly and manually-curated proteome of model necrotroph Parastagonospora nodorum Sn15 reveals a genome-wide trove of candidate effector homologs, and redundancy of virulence-related functions within an accessory chromosome.</title>
        <authorList>
            <person name="Bertazzoni S."/>
            <person name="Jones D.A.B."/>
            <person name="Phan H.T."/>
            <person name="Tan K.-C."/>
            <person name="Hane J.K."/>
        </authorList>
    </citation>
    <scope>NUCLEOTIDE SEQUENCE [LARGE SCALE GENOMIC DNA]</scope>
    <source>
        <strain evidence="3">SN15 / ATCC MYA-4574 / FGSC 10173)</strain>
    </source>
</reference>
<sequence>MSQSPQIIPLQVRVEDYDSADSDDSVVLSSLVNRKNTTNVATKRSPAKPPRANIVEEYINSTRSSRETFADQINQATLERLSRVSEYSDSGASSSSEDENLPKQTSTIENEFRLRLDGKAPVNISLSSDMEGRTLQLVPAENGMTDLVIGGGHITHSHMDPTAKQNESTVLDGRSDSGYSSWTVSSHNSAFLASLGKAPPSVADEFPMDPVIEYVPARPQLDPIFNIGENQRRAGIQKEYLTHHAGVVVSSNKSRSRRQEYPDYNRTHERYISATRTEDEEHRNKMDGNCSNPACTTCSPGTDTAQRRQRPSSSRESSSSISSRSRRSNSTSRPAVCNSPTPLKPFAAALPSPSHVHPLYLQHESHQPISIQSQRGARSGPTSVTRTADDQHDLRTPQRIMDARRQWQEAEHERSSEAGSRRIAQRGAQAYPLYMQPRNPFALTEQHYHMNYSSRYARPGLGPTTLPTPDPSPQSEPFHGTRRGPRALEPPPMPAVPTENRGRLPKNDVSKATSLVDRPFSRRSRNITGVNASTVGENATHKNEAKKRKIKSMGNVKKGRVVIFQGSKKGAGKGRENACVKSSRRGSMTMTPAQQDGQRRHLAVEMGFRQGDSRATGASEDEERTTLLQEKASLPAEGMSSPQSDCEVSSTATKQNLDQERPCPATKYHQVTPILPVSTPQTITMTGKSGSRHAEAYSQTSPSRTSARTTESNSDPKDRKGPIFNQKSITTHHQDIQQMSKNPEHELVLLPKAPSSSTPHDSALDRPGSVFISSASEDSRLSTDESVELSSAESVNESDEASDECEVHVQDALHSAMNVVRNLLLRELLDHALPEAADGLPASSTSTPGSVGSSASSILASSSVNSQTHQRSKRSREGGRDPGDGNGDNSDDEDRPKKKAGGVLPDRLPHRRLKCPFYQRQPDRYNKAACRGSGFVDMAKLKDHIKRVHTQPLRCSRCWMEMECEEAYSDHLQQENICDRRPEPQDDRIRPQLLKRLDFKKVPYSNARNVEEKWSILFKVLFPEDSNTPSPYEDQGMSPQLERALCEALEEELTRELAAVIEPIMTRIKSCIPAIITNCRQRLRSESPSSDDEVVFTPPISSRTGSSNSDSEAPTKQARQLSDSPMSPSSASSIVASSTTRSPAGAHQEQHLHCPVSSTDHVNTIDPQYIFPTTAYGDGISLPKEHNIDSYIQHSYNMSPTSSTSKQPSEPYANFAALVERSQSITGNKATAISDTERSPPLPCEFGEYLPQWDFLHILDFPESESHWALANYGWNNPNMMCAETSEGQQGSDDPQQQPLPRE</sequence>
<feature type="region of interest" description="Disordered" evidence="1">
    <location>
        <begin position="454"/>
        <end position="506"/>
    </location>
</feature>
<proteinExistence type="predicted"/>
<feature type="region of interest" description="Disordered" evidence="1">
    <location>
        <begin position="838"/>
        <end position="908"/>
    </location>
</feature>
<dbReference type="PANTHER" id="PTHR38166">
    <property type="entry name" value="C2H2-TYPE DOMAIN-CONTAINING PROTEIN-RELATED"/>
    <property type="match status" value="1"/>
</dbReference>
<evidence type="ECO:0008006" key="4">
    <source>
        <dbReference type="Google" id="ProtNLM"/>
    </source>
</evidence>
<feature type="compositionally biased region" description="Polar residues" evidence="1">
    <location>
        <begin position="585"/>
        <end position="596"/>
    </location>
</feature>
<dbReference type="PANTHER" id="PTHR38166:SF1">
    <property type="entry name" value="C2H2-TYPE DOMAIN-CONTAINING PROTEIN"/>
    <property type="match status" value="1"/>
</dbReference>
<dbReference type="Proteomes" id="UP000663193">
    <property type="component" value="Chromosome 12"/>
</dbReference>
<evidence type="ECO:0000313" key="3">
    <source>
        <dbReference type="Proteomes" id="UP000663193"/>
    </source>
</evidence>
<dbReference type="EMBL" id="CP069034">
    <property type="protein sequence ID" value="QRD01249.1"/>
    <property type="molecule type" value="Genomic_DNA"/>
</dbReference>
<feature type="compositionally biased region" description="Low complexity" evidence="1">
    <location>
        <begin position="311"/>
        <end position="333"/>
    </location>
</feature>
<feature type="region of interest" description="Disordered" evidence="1">
    <location>
        <begin position="247"/>
        <end position="350"/>
    </location>
</feature>
<feature type="compositionally biased region" description="Low complexity" evidence="1">
    <location>
        <begin position="85"/>
        <end position="95"/>
    </location>
</feature>
<keyword evidence="3" id="KW-1185">Reference proteome</keyword>
<feature type="compositionally biased region" description="Low complexity" evidence="1">
    <location>
        <begin position="1286"/>
        <end position="1303"/>
    </location>
</feature>
<name>A0A7U2I4E0_PHANO</name>
<feature type="region of interest" description="Disordered" evidence="1">
    <location>
        <begin position="568"/>
        <end position="599"/>
    </location>
</feature>
<feature type="compositionally biased region" description="Low complexity" evidence="1">
    <location>
        <begin position="1122"/>
        <end position="1142"/>
    </location>
</feature>
<dbReference type="OrthoDB" id="3799363at2759"/>
<feature type="region of interest" description="Disordered" evidence="1">
    <location>
        <begin position="1282"/>
        <end position="1303"/>
    </location>
</feature>
<feature type="region of interest" description="Disordered" evidence="1">
    <location>
        <begin position="1083"/>
        <end position="1159"/>
    </location>
</feature>